<sequence length="53" mass="5879">MSEENDRDPRLLLLPTTLAKVVLLASRGEGPAQTSSRRPPSSRHQIVSRKRAV</sequence>
<evidence type="ECO:0000256" key="1">
    <source>
        <dbReference type="SAM" id="MobiDB-lite"/>
    </source>
</evidence>
<accession>A0A368FTS6</accession>
<keyword evidence="3" id="KW-1185">Reference proteome</keyword>
<evidence type="ECO:0000313" key="3">
    <source>
        <dbReference type="Proteomes" id="UP000252519"/>
    </source>
</evidence>
<evidence type="ECO:0000313" key="2">
    <source>
        <dbReference type="EMBL" id="RCN33647.1"/>
    </source>
</evidence>
<name>A0A368FTS6_ANCCA</name>
<feature type="region of interest" description="Disordered" evidence="1">
    <location>
        <begin position="26"/>
        <end position="53"/>
    </location>
</feature>
<dbReference type="Proteomes" id="UP000252519">
    <property type="component" value="Unassembled WGS sequence"/>
</dbReference>
<feature type="compositionally biased region" description="Polar residues" evidence="1">
    <location>
        <begin position="32"/>
        <end position="45"/>
    </location>
</feature>
<feature type="non-terminal residue" evidence="2">
    <location>
        <position position="53"/>
    </location>
</feature>
<comment type="caution">
    <text evidence="2">The sequence shown here is derived from an EMBL/GenBank/DDBJ whole genome shotgun (WGS) entry which is preliminary data.</text>
</comment>
<dbReference type="AlphaFoldDB" id="A0A368FTS6"/>
<gene>
    <name evidence="2" type="ORF">ANCCAN_20508</name>
</gene>
<protein>
    <submittedName>
        <fullName evidence="2">Uncharacterized protein</fullName>
    </submittedName>
</protein>
<dbReference type="EMBL" id="JOJR01000885">
    <property type="protein sequence ID" value="RCN33647.1"/>
    <property type="molecule type" value="Genomic_DNA"/>
</dbReference>
<reference evidence="2 3" key="1">
    <citation type="submission" date="2014-10" db="EMBL/GenBank/DDBJ databases">
        <title>Draft genome of the hookworm Ancylostoma caninum.</title>
        <authorList>
            <person name="Mitreva M."/>
        </authorList>
    </citation>
    <scope>NUCLEOTIDE SEQUENCE [LARGE SCALE GENOMIC DNA]</scope>
    <source>
        <strain evidence="2 3">Baltimore</strain>
    </source>
</reference>
<organism evidence="2 3">
    <name type="scientific">Ancylostoma caninum</name>
    <name type="common">Dog hookworm</name>
    <dbReference type="NCBI Taxonomy" id="29170"/>
    <lineage>
        <taxon>Eukaryota</taxon>
        <taxon>Metazoa</taxon>
        <taxon>Ecdysozoa</taxon>
        <taxon>Nematoda</taxon>
        <taxon>Chromadorea</taxon>
        <taxon>Rhabditida</taxon>
        <taxon>Rhabditina</taxon>
        <taxon>Rhabditomorpha</taxon>
        <taxon>Strongyloidea</taxon>
        <taxon>Ancylostomatidae</taxon>
        <taxon>Ancylostomatinae</taxon>
        <taxon>Ancylostoma</taxon>
    </lineage>
</organism>
<proteinExistence type="predicted"/>